<comment type="caution">
    <text evidence="1">The sequence shown here is derived from an EMBL/GenBank/DDBJ whole genome shotgun (WGS) entry which is preliminary data.</text>
</comment>
<keyword evidence="2" id="KW-1185">Reference proteome</keyword>
<dbReference type="OrthoDB" id="511588at2"/>
<dbReference type="RefSeq" id="WP_104388481.1">
    <property type="nucleotide sequence ID" value="NZ_PGEM01000104.1"/>
</dbReference>
<evidence type="ECO:0000313" key="2">
    <source>
        <dbReference type="Proteomes" id="UP000239589"/>
    </source>
</evidence>
<protein>
    <submittedName>
        <fullName evidence="1">Uncharacterized protein</fullName>
    </submittedName>
</protein>
<gene>
    <name evidence="1" type="ORF">CUN59_14340</name>
</gene>
<organism evidence="1 2">
    <name type="scientific">Cuspidothrix issatschenkoi CHARLIE-1</name>
    <dbReference type="NCBI Taxonomy" id="2052836"/>
    <lineage>
        <taxon>Bacteria</taxon>
        <taxon>Bacillati</taxon>
        <taxon>Cyanobacteriota</taxon>
        <taxon>Cyanophyceae</taxon>
        <taxon>Nostocales</taxon>
        <taxon>Aphanizomenonaceae</taxon>
        <taxon>Cuspidothrix</taxon>
    </lineage>
</organism>
<accession>A0A2S6CSE4</accession>
<dbReference type="AlphaFoldDB" id="A0A2S6CSE4"/>
<dbReference type="Proteomes" id="UP000239589">
    <property type="component" value="Unassembled WGS sequence"/>
</dbReference>
<proteinExistence type="predicted"/>
<evidence type="ECO:0000313" key="1">
    <source>
        <dbReference type="EMBL" id="PPJ62666.1"/>
    </source>
</evidence>
<dbReference type="EMBL" id="PGEM01000104">
    <property type="protein sequence ID" value="PPJ62666.1"/>
    <property type="molecule type" value="Genomic_DNA"/>
</dbReference>
<sequence length="163" mass="19282">MPIENTTNHQNKDFLVENAIKHGTQKIEEENEKELYINLRYTNSELEKIKELTSVLRLSKELFIETAISYLYFRFSENQDSIKKIISEETEKYKSEFQEISIAGNKSRREIDRLYGKIKLSPEISHKVEQLNMKDNINECLFTGINLLYKQLIGDFKIVNQQK</sequence>
<reference evidence="1 2" key="1">
    <citation type="submission" date="2018-02" db="EMBL/GenBank/DDBJ databases">
        <title>Discovery of a pederin family compound in a non-symbiotic bloom-forming cyanobacterium.</title>
        <authorList>
            <person name="Kust A."/>
            <person name="Mares J."/>
            <person name="Jokela J."/>
            <person name="Urajova P."/>
            <person name="Hajek J."/>
            <person name="Saurav K."/>
            <person name="Voracova K."/>
            <person name="Fewer D.P."/>
            <person name="Haapaniemi E."/>
            <person name="Permi P."/>
            <person name="Rehakova K."/>
            <person name="Sivonen K."/>
            <person name="Hrouzek P."/>
        </authorList>
    </citation>
    <scope>NUCLEOTIDE SEQUENCE [LARGE SCALE GENOMIC DNA]</scope>
    <source>
        <strain evidence="1 2">CHARLIE-1</strain>
    </source>
</reference>
<name>A0A2S6CSE4_9CYAN</name>